<dbReference type="InterPro" id="IPR028629">
    <property type="entry name" value="Cas9"/>
</dbReference>
<feature type="binding site" evidence="13">
    <location>
        <position position="9"/>
    </location>
    <ligand>
        <name>Mg(2+)</name>
        <dbReference type="ChEBI" id="CHEBI:18420"/>
        <label>1</label>
    </ligand>
</feature>
<evidence type="ECO:0000256" key="13">
    <source>
        <dbReference type="HAMAP-Rule" id="MF_01480"/>
    </source>
</evidence>
<dbReference type="InterPro" id="IPR032237">
    <property type="entry name" value="Cas9_PI"/>
</dbReference>
<evidence type="ECO:0000313" key="16">
    <source>
        <dbReference type="Proteomes" id="UP000252800"/>
    </source>
</evidence>
<evidence type="ECO:0000256" key="8">
    <source>
        <dbReference type="ARBA" id="ARBA00022884"/>
    </source>
</evidence>
<comment type="cofactor">
    <cofactor evidence="1 13">
        <name>Mg(2+)</name>
        <dbReference type="ChEBI" id="CHEBI:18420"/>
    </cofactor>
</comment>
<keyword evidence="4 13" id="KW-0479">Metal-binding</keyword>
<keyword evidence="10 13" id="KW-0238">DNA-binding</keyword>
<evidence type="ECO:0000256" key="7">
    <source>
        <dbReference type="ARBA" id="ARBA00022842"/>
    </source>
</evidence>
<keyword evidence="7 13" id="KW-0460">Magnesium</keyword>
<keyword evidence="6 13" id="KW-0378">Hydrolase</keyword>
<dbReference type="EC" id="3.1.-.-" evidence="13"/>
<dbReference type="Proteomes" id="UP000252800">
    <property type="component" value="Unassembled WGS sequence"/>
</dbReference>
<keyword evidence="8 13" id="KW-0694">RNA-binding</keyword>
<dbReference type="GO" id="GO:0016787">
    <property type="term" value="F:hydrolase activity"/>
    <property type="evidence" value="ECO:0007669"/>
    <property type="project" value="UniProtKB-KW"/>
</dbReference>
<feature type="active site" description="Proton acceptor for HNH nuclease domain" evidence="13">
    <location>
        <position position="855"/>
    </location>
</feature>
<evidence type="ECO:0000259" key="14">
    <source>
        <dbReference type="PROSITE" id="PS51749"/>
    </source>
</evidence>
<evidence type="ECO:0000256" key="12">
    <source>
        <dbReference type="ARBA" id="ARBA00046380"/>
    </source>
</evidence>
<evidence type="ECO:0000256" key="9">
    <source>
        <dbReference type="ARBA" id="ARBA00023118"/>
    </source>
</evidence>
<evidence type="ECO:0000256" key="10">
    <source>
        <dbReference type="ARBA" id="ARBA00023125"/>
    </source>
</evidence>
<reference evidence="15 16" key="1">
    <citation type="submission" date="2015-06" db="EMBL/GenBank/DDBJ databases">
        <title>The Genome Sequence of Enterococcus cecorum 170AEA1.</title>
        <authorList>
            <consortium name="The Broad Institute Genomics Platform"/>
            <consortium name="The Broad Institute Genome Sequencing Center for Infectious Disease"/>
            <person name="Earl A.M."/>
            <person name="Van Tyne D."/>
            <person name="Lebreton F."/>
            <person name="Saavedra J.T."/>
            <person name="Gilmore M.S."/>
            <person name="Manson McGuire A."/>
            <person name="Clock S."/>
            <person name="Crupain M."/>
            <person name="Rangan U."/>
            <person name="Young S."/>
            <person name="Abouelleil A."/>
            <person name="Cao P."/>
            <person name="Chapman S.B."/>
            <person name="Griggs A."/>
            <person name="Priest M."/>
            <person name="Shea T."/>
            <person name="Wortman J."/>
            <person name="Nusbaum C."/>
            <person name="Birren B."/>
        </authorList>
    </citation>
    <scope>NUCLEOTIDE SEQUENCE [LARGE SCALE GENOMIC DNA]</scope>
    <source>
        <strain evidence="15 16">170AEA1</strain>
    </source>
</reference>
<comment type="similarity">
    <text evidence="2">Belongs to the CRISPR-associated protein Cas9 family. Subtype II-A subfamily.</text>
</comment>
<evidence type="ECO:0000256" key="5">
    <source>
        <dbReference type="ARBA" id="ARBA00022759"/>
    </source>
</evidence>
<dbReference type="Pfam" id="PF16592">
    <property type="entry name" value="Cas9_REC"/>
    <property type="match status" value="1"/>
</dbReference>
<keyword evidence="11" id="KW-0464">Manganese</keyword>
<dbReference type="Pfam" id="PF16593">
    <property type="entry name" value="Cas9-BH"/>
    <property type="match status" value="1"/>
</dbReference>
<comment type="function">
    <text evidence="13">CRISPR (clustered regularly interspaced short palindromic repeat) is an adaptive immune system that provides protection against mobile genetic elements (viruses, transposable elements and conjugative plasmids). CRISPR clusters contain spacers, sequences complementary to antecedent mobile elements, and target invading nucleic acids. CRISPR clusters are transcribed and processed into CRISPR RNA (crRNA). In type II CRISPR systems correct processing of pre-crRNA requires a trans-encoded small RNA (tracrRNA), endogenous ribonuclease 3 (rnc) and this protein. The tracrRNA serves as a guide for ribonuclease 3-aided processing of pre-crRNA. Subsequently Cas9/crRNA/tracrRNA endonucleolytically cleaves linear or circular dsDNA target complementary to the spacer; Cas9 is inactive in the absence of the 2 guide RNAs (gRNA). Cas9 recognizes the protospacer adjacent motif (PAM) in the CRISPR repeat sequences to help distinguish self versus nonself, as targets within the bacterial CRISPR locus do not have PAMs. PAM recognition is also required for catalytic activity.</text>
</comment>
<feature type="binding site" evidence="13">
    <location>
        <position position="9"/>
    </location>
    <ligand>
        <name>Mg(2+)</name>
        <dbReference type="ChEBI" id="CHEBI:18420"/>
        <label>2</label>
    </ligand>
</feature>
<evidence type="ECO:0000313" key="15">
    <source>
        <dbReference type="EMBL" id="RBR28080.1"/>
    </source>
</evidence>
<accession>A0A366SFC5</accession>
<name>A0A366SFC5_9ENTE</name>
<evidence type="ECO:0000256" key="2">
    <source>
        <dbReference type="ARBA" id="ARBA00005244"/>
    </source>
</evidence>
<comment type="caution">
    <text evidence="15">The sequence shown here is derived from an EMBL/GenBank/DDBJ whole genome shotgun (WGS) entry which is preliminary data.</text>
</comment>
<dbReference type="GO" id="GO:0046872">
    <property type="term" value="F:metal ion binding"/>
    <property type="evidence" value="ECO:0007669"/>
    <property type="project" value="UniProtKB-UniRule"/>
</dbReference>
<feature type="binding site" evidence="13">
    <location>
        <position position="778"/>
    </location>
    <ligand>
        <name>Mg(2+)</name>
        <dbReference type="ChEBI" id="CHEBI:18420"/>
        <label>1</label>
    </ligand>
</feature>
<dbReference type="InterPro" id="IPR032239">
    <property type="entry name" value="Cas9-BH"/>
</dbReference>
<dbReference type="Gene3D" id="1.10.30.50">
    <property type="match status" value="1"/>
</dbReference>
<dbReference type="Pfam" id="PF22702">
    <property type="entry name" value="Cas9_RuvC"/>
    <property type="match status" value="1"/>
</dbReference>
<dbReference type="Pfam" id="PF16595">
    <property type="entry name" value="Cas9_PI"/>
    <property type="match status" value="1"/>
</dbReference>
<organism evidence="15 16">
    <name type="scientific">Enterococcus cecorum</name>
    <dbReference type="NCBI Taxonomy" id="44008"/>
    <lineage>
        <taxon>Bacteria</taxon>
        <taxon>Bacillati</taxon>
        <taxon>Bacillota</taxon>
        <taxon>Bacilli</taxon>
        <taxon>Lactobacillales</taxon>
        <taxon>Enterococcaceae</taxon>
        <taxon>Enterococcus</taxon>
    </lineage>
</organism>
<evidence type="ECO:0000256" key="11">
    <source>
        <dbReference type="ARBA" id="ARBA00023211"/>
    </source>
</evidence>
<dbReference type="InterPro" id="IPR033114">
    <property type="entry name" value="HNH_CAS9"/>
</dbReference>
<evidence type="ECO:0000256" key="4">
    <source>
        <dbReference type="ARBA" id="ARBA00022723"/>
    </source>
</evidence>
<keyword evidence="3 13" id="KW-0540">Nuclease</keyword>
<dbReference type="NCBIfam" id="TIGR01865">
    <property type="entry name" value="cas_Csn1"/>
    <property type="match status" value="1"/>
</dbReference>
<feature type="binding site" evidence="13">
    <location>
        <position position="988"/>
    </location>
    <ligand>
        <name>Mg(2+)</name>
        <dbReference type="ChEBI" id="CHEBI:18420"/>
        <label>2</label>
    </ligand>
</feature>
<sequence>MNKYYLGLDMGSASVGWAVTDENYHLVRRKGKDLWGVRTFDVAQTAKERRITRGNRRRQDRRKQRIQILQELLGEEVLKTDPGFFHRMKESRYVVEDKRTLDGKQVELPYALFADKDYTDKEYYKQFPTINHLIVYLMTTSDTPDIRLVYLALHYYMKNRGNFLHSGDINNVKDINDILEQLDNVLETFLDGWNLKLKSHVEDIKNIYNRDLGRGERKKAFVNTLGAKTKAEKAFCSLISGGSTNLAELFDDSSLKEIETPKIEFASSSLEDKIDGIQEALEDRFAVIEAAKRLYDWKTLTDILGDSSSLAEARVNSYQMHHEQLLELKSLVKEYLDRKVFQEVFVSPNVANNYPAYIGHTKINGKKKELEVKRTKRNDFYSYVKKQVIEPIKKKVSDEAVLTKLSEIESLIEVDKYLPLQVNSDNGVIPYQVKLNELTRIFDNLENRIPVLRENRDKIIKTFKFRIPYYVGSLNGVVKNGKRTNWMVRKEEGKIYPWNFEDKVDLEASAEQFIRRMTNKCTYLVNEDVLPKYSLLYSKYLVLSELNNLRLDGRPLDVKIKQDIYENVFKKNRKVTLKKIKKYLLKEGIITDDDELSGLADDVKSSLTAYHDFKEKLGHLDLSEAQMENIILNITLFGDDKKLLKKRLAALYPFIDDKSLNRIATLNYRDWGRLSERFLSGITSVDQETGELRTIIQCMYETQANLMQLLAEPYHFVEAIEKENPKVDLESISYRIVNDLYVSPAVKRQIWQTLLVIKDIKQVMKHEPERIFIEMAREKQESKKTKSRKQVLSEVYKKAKGYEHLFEKLNSLTEEQLRSKKIYLYFTQLGKCMYSGEPIDFENLVSANSNYDIDHIYPQSKTMDDSFNNIVLVKKSLNAYKSNHYPIDKNIRDNEKVKTLWNTLVSKGLITKEKYERLIRSTPFSDEELAGFIARQLVETRQSTKAVAEILSNWFPESEIVYSKAKNVSNFRQDFEILKVRELNDCHHAHDAYLNIVVGNAYHTKFTNSPYRFIKNKANQEYNLRKLLQKASKIESNGVVAWIGQSENNPGTIATVKKVIRRNTVLISRMVKEVDGQLFDLTLMKKGKGQVPIKSSDERLTDISKYGGYNKASGAYFAFVKYLRGKKIIKSFEYVPVYLAKKIDNDSKLLQEYLTTEKGLKDVKILVPKILINSLFKYNGSLIRIPGRYDKKSLVVNIDSPLLLDSTYISQLKVIESYMYKKRNAKSKDTEILLTKYALEQLQDLDSLFDVIAYKLNESIYCVVDDKYGKLMKCRDNFISLDKETKCEMIYELLRLFQCNSQLANLTKIGATSKFGSIIISKNLKDTDKMSIIHQSPSGIFEHEIELTSL</sequence>
<dbReference type="EMBL" id="LEOY01000017">
    <property type="protein sequence ID" value="RBR28080.1"/>
    <property type="molecule type" value="Genomic_DNA"/>
</dbReference>
<dbReference type="GO" id="GO:0004519">
    <property type="term" value="F:endonuclease activity"/>
    <property type="evidence" value="ECO:0007669"/>
    <property type="project" value="UniProtKB-UniRule"/>
</dbReference>
<dbReference type="InterPro" id="IPR055228">
    <property type="entry name" value="Cas9_RuvC"/>
</dbReference>
<feature type="binding site" evidence="13">
    <location>
        <position position="778"/>
    </location>
    <ligand>
        <name>Mg(2+)</name>
        <dbReference type="ChEBI" id="CHEBI:18420"/>
        <label>2</label>
    </ligand>
</feature>
<dbReference type="GO" id="GO:0043571">
    <property type="term" value="P:maintenance of CRISPR repeat elements"/>
    <property type="evidence" value="ECO:0007669"/>
    <property type="project" value="UniProtKB-UniRule"/>
</dbReference>
<keyword evidence="9 13" id="KW-0051">Antiviral defense</keyword>
<dbReference type="InterPro" id="IPR003615">
    <property type="entry name" value="HNH_nuc"/>
</dbReference>
<feature type="binding site" evidence="13">
    <location>
        <position position="774"/>
    </location>
    <ligand>
        <name>Mg(2+)</name>
        <dbReference type="ChEBI" id="CHEBI:18420"/>
        <label>1</label>
    </ligand>
</feature>
<protein>
    <recommendedName>
        <fullName evidence="13">CRISPR-associated endonuclease Cas9</fullName>
        <ecNumber evidence="13">3.1.-.-</ecNumber>
    </recommendedName>
</protein>
<feature type="domain" description="HNH Cas9-type" evidence="14">
    <location>
        <begin position="774"/>
        <end position="937"/>
    </location>
</feature>
<evidence type="ECO:0000256" key="1">
    <source>
        <dbReference type="ARBA" id="ARBA00001946"/>
    </source>
</evidence>
<comment type="domain">
    <text evidence="13">Has 2 endonuclease domains. The discontinuous RuvC-like domain cleaves the target DNA noncomplementary to crRNA while the HNH nuclease domain cleaves the target DNA complementary to crRNA.</text>
</comment>
<dbReference type="GO" id="GO:0003723">
    <property type="term" value="F:RNA binding"/>
    <property type="evidence" value="ECO:0007669"/>
    <property type="project" value="UniProtKB-UniRule"/>
</dbReference>
<dbReference type="Pfam" id="PF13395">
    <property type="entry name" value="HNH_4"/>
    <property type="match status" value="1"/>
</dbReference>
<dbReference type="RefSeq" id="WP_113784971.1">
    <property type="nucleotide sequence ID" value="NZ_KZ845745.1"/>
</dbReference>
<dbReference type="PROSITE" id="PS51749">
    <property type="entry name" value="HNH_CAS9"/>
    <property type="match status" value="1"/>
</dbReference>
<dbReference type="InterPro" id="IPR032240">
    <property type="entry name" value="Cas9_REC"/>
</dbReference>
<evidence type="ECO:0000256" key="6">
    <source>
        <dbReference type="ARBA" id="ARBA00022801"/>
    </source>
</evidence>
<dbReference type="GO" id="GO:0003677">
    <property type="term" value="F:DNA binding"/>
    <property type="evidence" value="ECO:0007669"/>
    <property type="project" value="UniProtKB-UniRule"/>
</dbReference>
<gene>
    <name evidence="13" type="primary">cas9</name>
    <name evidence="15" type="ORF">EB18_01874</name>
</gene>
<proteinExistence type="inferred from homology"/>
<dbReference type="GO" id="GO:0051607">
    <property type="term" value="P:defense response to virus"/>
    <property type="evidence" value="ECO:0007669"/>
    <property type="project" value="UniProtKB-UniRule"/>
</dbReference>
<comment type="subunit">
    <text evidence="12 13">Monomer. Binds crRNA and tracrRNA.</text>
</comment>
<dbReference type="HAMAP" id="MF_01480">
    <property type="entry name" value="Cas9"/>
    <property type="match status" value="1"/>
</dbReference>
<evidence type="ECO:0000256" key="3">
    <source>
        <dbReference type="ARBA" id="ARBA00022722"/>
    </source>
</evidence>
<feature type="active site" description="For RuvC-like nuclease domain" evidence="13">
    <location>
        <position position="9"/>
    </location>
</feature>
<keyword evidence="5 13" id="KW-0255">Endonuclease</keyword>
<comment type="similarity">
    <text evidence="13">Belongs to the CRISPR-associated Cas9 family.</text>
</comment>